<dbReference type="Proteomes" id="UP000306317">
    <property type="component" value="Unassembled WGS sequence"/>
</dbReference>
<dbReference type="AlphaFoldDB" id="A0A4S3KLB4"/>
<keyword evidence="1" id="KW-1277">Toxin-antitoxin system</keyword>
<evidence type="ECO:0000256" key="1">
    <source>
        <dbReference type="ARBA" id="ARBA00022649"/>
    </source>
</evidence>
<evidence type="ECO:0000313" key="3">
    <source>
        <dbReference type="Proteomes" id="UP000306317"/>
    </source>
</evidence>
<reference evidence="2 3" key="1">
    <citation type="submission" date="2017-02" db="EMBL/GenBank/DDBJ databases">
        <title>Whole genome sequencing of Rhodanobacter lindaniclasticus DSM 17932.</title>
        <authorList>
            <person name="Kumar S."/>
            <person name="Patil P."/>
            <person name="Patil P.B."/>
        </authorList>
    </citation>
    <scope>NUCLEOTIDE SEQUENCE [LARGE SCALE GENOMIC DNA]</scope>
    <source>
        <strain evidence="2 3">DSM 17932</strain>
    </source>
</reference>
<dbReference type="Pfam" id="PF05016">
    <property type="entry name" value="ParE_toxin"/>
    <property type="match status" value="1"/>
</dbReference>
<dbReference type="RefSeq" id="WP_136257007.1">
    <property type="nucleotide sequence ID" value="NZ_MWIO01000006.1"/>
</dbReference>
<dbReference type="EMBL" id="MWIO01000006">
    <property type="protein sequence ID" value="THD09652.1"/>
    <property type="molecule type" value="Genomic_DNA"/>
</dbReference>
<name>A0A4S3KLB4_9GAMM</name>
<dbReference type="InterPro" id="IPR007712">
    <property type="entry name" value="RelE/ParE_toxin"/>
</dbReference>
<accession>A0A4S3KLB4</accession>
<sequence>MTLALLEAAQQELDDAVAWYAAQAPGLGDAFLVEVLRAFELIQHHPGAWHPLSNHTRRCRLARFPYGVIYTQAGHDLLVLAIAHLHRRPGYWRDRLKEPTP</sequence>
<proteinExistence type="predicted"/>
<dbReference type="InterPro" id="IPR035093">
    <property type="entry name" value="RelE/ParE_toxin_dom_sf"/>
</dbReference>
<evidence type="ECO:0000313" key="2">
    <source>
        <dbReference type="EMBL" id="THD09652.1"/>
    </source>
</evidence>
<dbReference type="Gene3D" id="3.30.2310.20">
    <property type="entry name" value="RelE-like"/>
    <property type="match status" value="1"/>
</dbReference>
<keyword evidence="3" id="KW-1185">Reference proteome</keyword>
<comment type="caution">
    <text evidence="2">The sequence shown here is derived from an EMBL/GenBank/DDBJ whole genome shotgun (WGS) entry which is preliminary data.</text>
</comment>
<organism evidence="2 3">
    <name type="scientific">Rhodanobacter lindaniclasticus</name>
    <dbReference type="NCBI Taxonomy" id="75310"/>
    <lineage>
        <taxon>Bacteria</taxon>
        <taxon>Pseudomonadati</taxon>
        <taxon>Pseudomonadota</taxon>
        <taxon>Gammaproteobacteria</taxon>
        <taxon>Lysobacterales</taxon>
        <taxon>Rhodanobacteraceae</taxon>
        <taxon>Rhodanobacter</taxon>
    </lineage>
</organism>
<gene>
    <name evidence="2" type="ORF">B1991_01830</name>
</gene>
<dbReference type="OrthoDB" id="9809155at2"/>
<protein>
    <submittedName>
        <fullName evidence="2">Plasmid stabilization protein</fullName>
    </submittedName>
</protein>